<feature type="transmembrane region" description="Helical" evidence="1">
    <location>
        <begin position="6"/>
        <end position="27"/>
    </location>
</feature>
<proteinExistence type="predicted"/>
<evidence type="ECO:0008006" key="4">
    <source>
        <dbReference type="Google" id="ProtNLM"/>
    </source>
</evidence>
<dbReference type="Proteomes" id="UP001302666">
    <property type="component" value="Chromosome"/>
</dbReference>
<sequence length="45" mass="5083">MTFELIFAIGMGCAVVGLIGFGFSYYLTPEDDNDDMREDEEASRR</sequence>
<keyword evidence="1" id="KW-0812">Transmembrane</keyword>
<evidence type="ECO:0000313" key="2">
    <source>
        <dbReference type="EMBL" id="WOI34940.1"/>
    </source>
</evidence>
<name>A0ABZ0HLT8_TRISK</name>
<gene>
    <name evidence="2" type="ORF">R1T40_09520</name>
</gene>
<accession>A0ABZ0HLT8</accession>
<keyword evidence="1" id="KW-1133">Transmembrane helix</keyword>
<dbReference type="RefSeq" id="WP_317386735.1">
    <property type="nucleotide sequence ID" value="NZ_CP136704.1"/>
</dbReference>
<evidence type="ECO:0000256" key="1">
    <source>
        <dbReference type="SAM" id="Phobius"/>
    </source>
</evidence>
<reference evidence="2 3" key="1">
    <citation type="submission" date="2023-10" db="EMBL/GenBank/DDBJ databases">
        <title>Eight complete genome sequences of bacteria isolated from laboratory stock of Giant Kelp gametophytes.</title>
        <authorList>
            <person name="Tolentino B."/>
            <person name="Nuzhdin S."/>
        </authorList>
    </citation>
    <scope>NUCLEOTIDE SEQUENCE [LARGE SCALE GENOMIC DNA]</scope>
    <source>
        <strain evidence="2 3">LC.270.F.C4</strain>
    </source>
</reference>
<organism evidence="2 3">
    <name type="scientific">Tritonibacter scottomollicae</name>
    <name type="common">Epibacterium scottomollicae</name>
    <dbReference type="NCBI Taxonomy" id="483013"/>
    <lineage>
        <taxon>Bacteria</taxon>
        <taxon>Pseudomonadati</taxon>
        <taxon>Pseudomonadota</taxon>
        <taxon>Alphaproteobacteria</taxon>
        <taxon>Rhodobacterales</taxon>
        <taxon>Paracoccaceae</taxon>
        <taxon>Tritonibacter</taxon>
    </lineage>
</organism>
<keyword evidence="3" id="KW-1185">Reference proteome</keyword>
<keyword evidence="1" id="KW-0472">Membrane</keyword>
<dbReference type="EMBL" id="CP136704">
    <property type="protein sequence ID" value="WOI34940.1"/>
    <property type="molecule type" value="Genomic_DNA"/>
</dbReference>
<evidence type="ECO:0000313" key="3">
    <source>
        <dbReference type="Proteomes" id="UP001302666"/>
    </source>
</evidence>
<protein>
    <recommendedName>
        <fullName evidence="4">Cbb3-type cytochrome oxidase assembly protein CcoS</fullName>
    </recommendedName>
</protein>